<dbReference type="Pfam" id="PF00892">
    <property type="entry name" value="EamA"/>
    <property type="match status" value="1"/>
</dbReference>
<dbReference type="SUPFAM" id="SSF103481">
    <property type="entry name" value="Multidrug resistance efflux transporter EmrE"/>
    <property type="match status" value="1"/>
</dbReference>
<feature type="transmembrane region" description="Helical" evidence="12">
    <location>
        <begin position="42"/>
        <end position="65"/>
    </location>
</feature>
<dbReference type="PATRIC" id="fig|1398.26.peg.2783"/>
<keyword evidence="11 12" id="KW-0472">Membrane</keyword>
<dbReference type="EMBL" id="LQYG01000042">
    <property type="protein sequence ID" value="KYC62962.1"/>
    <property type="molecule type" value="Genomic_DNA"/>
</dbReference>
<evidence type="ECO:0000256" key="4">
    <source>
        <dbReference type="ARBA" id="ARBA00022516"/>
    </source>
</evidence>
<reference evidence="14 15" key="1">
    <citation type="submission" date="2016-01" db="EMBL/GenBank/DDBJ databases">
        <title>Genome Sequences of Twelve Sporeforming Bacillus Species Isolated from Foods.</title>
        <authorList>
            <person name="Berendsen E.M."/>
            <person name="Wells-Bennik M.H."/>
            <person name="Krawcyk A.O."/>
            <person name="De Jong A."/>
            <person name="Holsappel S."/>
            <person name="Eijlander R.T."/>
            <person name="Kuipers O.P."/>
        </authorList>
    </citation>
    <scope>NUCLEOTIDE SEQUENCE [LARGE SCALE GENOMIC DNA]</scope>
    <source>
        <strain evidence="14 15">B4098</strain>
    </source>
</reference>
<keyword evidence="3" id="KW-1003">Cell membrane</keyword>
<keyword evidence="8" id="KW-0448">Lipopolysaccharide biosynthesis</keyword>
<comment type="caution">
    <text evidence="14">The sequence shown here is derived from an EMBL/GenBank/DDBJ whole genome shotgun (WGS) entry which is preliminary data.</text>
</comment>
<protein>
    <recommendedName>
        <fullName evidence="13">EamA domain-containing protein</fullName>
    </recommendedName>
</protein>
<keyword evidence="6" id="KW-0441">Lipid A biosynthesis</keyword>
<feature type="transmembrane region" description="Helical" evidence="12">
    <location>
        <begin position="99"/>
        <end position="117"/>
    </location>
</feature>
<dbReference type="Proteomes" id="UP000075288">
    <property type="component" value="Unassembled WGS sequence"/>
</dbReference>
<evidence type="ECO:0000313" key="14">
    <source>
        <dbReference type="EMBL" id="KYC62962.1"/>
    </source>
</evidence>
<dbReference type="GO" id="GO:0022857">
    <property type="term" value="F:transmembrane transporter activity"/>
    <property type="evidence" value="ECO:0007669"/>
    <property type="project" value="InterPro"/>
</dbReference>
<organism evidence="14 15">
    <name type="scientific">Heyndrickxia coagulans</name>
    <name type="common">Weizmannia coagulans</name>
    <dbReference type="NCBI Taxonomy" id="1398"/>
    <lineage>
        <taxon>Bacteria</taxon>
        <taxon>Bacillati</taxon>
        <taxon>Bacillota</taxon>
        <taxon>Bacilli</taxon>
        <taxon>Bacillales</taxon>
        <taxon>Bacillaceae</taxon>
        <taxon>Heyndrickxia</taxon>
    </lineage>
</organism>
<sequence length="120" mass="13017">MIAMGNSIFQSIRKNKTGILLIVLAAFSTSVGQMLWKMSGHFLDAYFVTGFFLYFCGALLMIVAFRFGDLSVLHPLLSMGYIFSLFLGSIFLGEHMTPFKIIGTCIIFAGAALIGGGDAD</sequence>
<evidence type="ECO:0000256" key="9">
    <source>
        <dbReference type="ARBA" id="ARBA00022989"/>
    </source>
</evidence>
<dbReference type="Gene3D" id="1.10.3730.20">
    <property type="match status" value="1"/>
</dbReference>
<evidence type="ECO:0000256" key="2">
    <source>
        <dbReference type="ARBA" id="ARBA00007362"/>
    </source>
</evidence>
<evidence type="ECO:0000256" key="8">
    <source>
        <dbReference type="ARBA" id="ARBA00022985"/>
    </source>
</evidence>
<evidence type="ECO:0000313" key="15">
    <source>
        <dbReference type="Proteomes" id="UP000075288"/>
    </source>
</evidence>
<feature type="domain" description="EamA" evidence="13">
    <location>
        <begin position="21"/>
        <end position="114"/>
    </location>
</feature>
<comment type="similarity">
    <text evidence="2">Belongs to the EamA transporter family.</text>
</comment>
<evidence type="ECO:0000256" key="3">
    <source>
        <dbReference type="ARBA" id="ARBA00022475"/>
    </source>
</evidence>
<dbReference type="AlphaFoldDB" id="A0A150K0H0"/>
<dbReference type="GO" id="GO:0005886">
    <property type="term" value="C:plasma membrane"/>
    <property type="evidence" value="ECO:0007669"/>
    <property type="project" value="UniProtKB-SubCell"/>
</dbReference>
<dbReference type="InterPro" id="IPR000390">
    <property type="entry name" value="Small_drug/metabolite_transptr"/>
</dbReference>
<evidence type="ECO:0000256" key="11">
    <source>
        <dbReference type="ARBA" id="ARBA00023136"/>
    </source>
</evidence>
<keyword evidence="5" id="KW-0997">Cell inner membrane</keyword>
<evidence type="ECO:0000256" key="7">
    <source>
        <dbReference type="ARBA" id="ARBA00022692"/>
    </source>
</evidence>
<dbReference type="PANTHER" id="PTHR30561:SF9">
    <property type="entry name" value="4-AMINO-4-DEOXY-L-ARABINOSE-PHOSPHOUNDECAPRENOL FLIPPASE SUBUNIT ARNF-RELATED"/>
    <property type="match status" value="1"/>
</dbReference>
<accession>A0A150K0H0</accession>
<evidence type="ECO:0000256" key="6">
    <source>
        <dbReference type="ARBA" id="ARBA00022556"/>
    </source>
</evidence>
<dbReference type="InterPro" id="IPR037185">
    <property type="entry name" value="EmrE-like"/>
</dbReference>
<keyword evidence="10" id="KW-0443">Lipid metabolism</keyword>
<feature type="transmembrane region" description="Helical" evidence="12">
    <location>
        <begin position="72"/>
        <end position="93"/>
    </location>
</feature>
<dbReference type="PANTHER" id="PTHR30561">
    <property type="entry name" value="SMR FAMILY PROTON-DEPENDENT DRUG EFFLUX TRANSPORTER SUGE"/>
    <property type="match status" value="1"/>
</dbReference>
<proteinExistence type="inferred from homology"/>
<keyword evidence="4" id="KW-0444">Lipid biosynthesis</keyword>
<evidence type="ECO:0000256" key="10">
    <source>
        <dbReference type="ARBA" id="ARBA00023098"/>
    </source>
</evidence>
<dbReference type="InterPro" id="IPR000620">
    <property type="entry name" value="EamA_dom"/>
</dbReference>
<evidence type="ECO:0000256" key="12">
    <source>
        <dbReference type="SAM" id="Phobius"/>
    </source>
</evidence>
<name>A0A150K0H0_HEYCO</name>
<evidence type="ECO:0000256" key="1">
    <source>
        <dbReference type="ARBA" id="ARBA00004651"/>
    </source>
</evidence>
<dbReference type="GO" id="GO:0009103">
    <property type="term" value="P:lipopolysaccharide biosynthetic process"/>
    <property type="evidence" value="ECO:0007669"/>
    <property type="project" value="UniProtKB-KW"/>
</dbReference>
<keyword evidence="9 12" id="KW-1133">Transmembrane helix</keyword>
<gene>
    <name evidence="14" type="ORF">B4098_0367</name>
</gene>
<keyword evidence="7 12" id="KW-0812">Transmembrane</keyword>
<evidence type="ECO:0000256" key="5">
    <source>
        <dbReference type="ARBA" id="ARBA00022519"/>
    </source>
</evidence>
<comment type="subcellular location">
    <subcellularLocation>
        <location evidence="1">Cell membrane</location>
        <topology evidence="1">Multi-pass membrane protein</topology>
    </subcellularLocation>
</comment>
<evidence type="ECO:0000259" key="13">
    <source>
        <dbReference type="Pfam" id="PF00892"/>
    </source>
</evidence>